<comment type="caution">
    <text evidence="1">The sequence shown here is derived from an EMBL/GenBank/DDBJ whole genome shotgun (WGS) entry which is preliminary data.</text>
</comment>
<accession>A0AAU9TNS9</accession>
<name>A0AAU9TNS9_EUPED</name>
<dbReference type="AlphaFoldDB" id="A0AAU9TNS9"/>
<protein>
    <submittedName>
        <fullName evidence="1">Uncharacterized protein</fullName>
    </submittedName>
</protein>
<gene>
    <name evidence="1" type="ORF">EEDITHA_LOCUS4949</name>
</gene>
<organism evidence="1 2">
    <name type="scientific">Euphydryas editha</name>
    <name type="common">Edith's checkerspot</name>
    <dbReference type="NCBI Taxonomy" id="104508"/>
    <lineage>
        <taxon>Eukaryota</taxon>
        <taxon>Metazoa</taxon>
        <taxon>Ecdysozoa</taxon>
        <taxon>Arthropoda</taxon>
        <taxon>Hexapoda</taxon>
        <taxon>Insecta</taxon>
        <taxon>Pterygota</taxon>
        <taxon>Neoptera</taxon>
        <taxon>Endopterygota</taxon>
        <taxon>Lepidoptera</taxon>
        <taxon>Glossata</taxon>
        <taxon>Ditrysia</taxon>
        <taxon>Papilionoidea</taxon>
        <taxon>Nymphalidae</taxon>
        <taxon>Nymphalinae</taxon>
        <taxon>Euphydryas</taxon>
    </lineage>
</organism>
<evidence type="ECO:0000313" key="1">
    <source>
        <dbReference type="EMBL" id="CAH2088825.1"/>
    </source>
</evidence>
<proteinExistence type="predicted"/>
<sequence length="131" mass="14809">MSVLVCLPFINGPLSNLTALNTSLHYAARETRMFNRKKCFVTYDQPLHAKELAIVQESQREDLKNVVVPLDGFHMLMFFLGLIGYIMAVNGIEDLWGTVYEAESVNQILSGHAYAKALRAHIMSFIQHLVI</sequence>
<reference evidence="1" key="1">
    <citation type="submission" date="2022-03" db="EMBL/GenBank/DDBJ databases">
        <authorList>
            <person name="Tunstrom K."/>
        </authorList>
    </citation>
    <scope>NUCLEOTIDE SEQUENCE</scope>
</reference>
<dbReference type="PANTHER" id="PTHR46704:SF1">
    <property type="entry name" value="TELOMERE LENGTH REGULATION PROTEIN TEL2 HOMOLOG"/>
    <property type="match status" value="1"/>
</dbReference>
<evidence type="ECO:0000313" key="2">
    <source>
        <dbReference type="Proteomes" id="UP001153954"/>
    </source>
</evidence>
<dbReference type="PANTHER" id="PTHR46704">
    <property type="entry name" value="CXC DOMAIN-CONTAINING PROTEIN-RELATED"/>
    <property type="match status" value="1"/>
</dbReference>
<dbReference type="EMBL" id="CAKOGL010000007">
    <property type="protein sequence ID" value="CAH2088825.1"/>
    <property type="molecule type" value="Genomic_DNA"/>
</dbReference>
<dbReference type="Proteomes" id="UP001153954">
    <property type="component" value="Unassembled WGS sequence"/>
</dbReference>
<keyword evidence="2" id="KW-1185">Reference proteome</keyword>